<accession>A0A8T0RT09</accession>
<name>A0A8T0RT09_PANVG</name>
<protein>
    <submittedName>
        <fullName evidence="1">Uncharacterized protein</fullName>
    </submittedName>
</protein>
<evidence type="ECO:0000313" key="1">
    <source>
        <dbReference type="EMBL" id="KAG2589592.1"/>
    </source>
</evidence>
<dbReference type="AlphaFoldDB" id="A0A8T0RT09"/>
<gene>
    <name evidence="1" type="ORF">PVAP13_5NG372200</name>
</gene>
<evidence type="ECO:0000313" key="2">
    <source>
        <dbReference type="Proteomes" id="UP000823388"/>
    </source>
</evidence>
<reference evidence="1" key="1">
    <citation type="submission" date="2020-05" db="EMBL/GenBank/DDBJ databases">
        <title>WGS assembly of Panicum virgatum.</title>
        <authorList>
            <person name="Lovell J.T."/>
            <person name="Jenkins J."/>
            <person name="Shu S."/>
            <person name="Juenger T.E."/>
            <person name="Schmutz J."/>
        </authorList>
    </citation>
    <scope>NUCLEOTIDE SEQUENCE</scope>
    <source>
        <strain evidence="1">AP13</strain>
    </source>
</reference>
<dbReference type="Proteomes" id="UP000823388">
    <property type="component" value="Chromosome 5N"/>
</dbReference>
<proteinExistence type="predicted"/>
<keyword evidence="2" id="KW-1185">Reference proteome</keyword>
<organism evidence="1 2">
    <name type="scientific">Panicum virgatum</name>
    <name type="common">Blackwell switchgrass</name>
    <dbReference type="NCBI Taxonomy" id="38727"/>
    <lineage>
        <taxon>Eukaryota</taxon>
        <taxon>Viridiplantae</taxon>
        <taxon>Streptophyta</taxon>
        <taxon>Embryophyta</taxon>
        <taxon>Tracheophyta</taxon>
        <taxon>Spermatophyta</taxon>
        <taxon>Magnoliopsida</taxon>
        <taxon>Liliopsida</taxon>
        <taxon>Poales</taxon>
        <taxon>Poaceae</taxon>
        <taxon>PACMAD clade</taxon>
        <taxon>Panicoideae</taxon>
        <taxon>Panicodae</taxon>
        <taxon>Paniceae</taxon>
        <taxon>Panicinae</taxon>
        <taxon>Panicum</taxon>
        <taxon>Panicum sect. Hiantes</taxon>
    </lineage>
</organism>
<comment type="caution">
    <text evidence="1">The sequence shown here is derived from an EMBL/GenBank/DDBJ whole genome shotgun (WGS) entry which is preliminary data.</text>
</comment>
<dbReference type="EMBL" id="CM029046">
    <property type="protein sequence ID" value="KAG2589592.1"/>
    <property type="molecule type" value="Genomic_DNA"/>
</dbReference>
<sequence length="80" mass="9345">MTKGVLFQAPAEAKRPTREILFILIQLKDSRKATQYCLILPKPAYKCFDALWKWYSIVGHAWSGTLLVLERHQTYLDSLY</sequence>